<proteinExistence type="predicted"/>
<sequence>MLTLKNIYLTIVYPPMHFTCCSNKKREILQLS</sequence>
<name>A0A0E9V088_ANGAN</name>
<protein>
    <submittedName>
        <fullName evidence="1">Uncharacterized protein</fullName>
    </submittedName>
</protein>
<reference evidence="1" key="1">
    <citation type="submission" date="2014-11" db="EMBL/GenBank/DDBJ databases">
        <authorList>
            <person name="Amaro Gonzalez C."/>
        </authorList>
    </citation>
    <scope>NUCLEOTIDE SEQUENCE</scope>
</reference>
<evidence type="ECO:0000313" key="1">
    <source>
        <dbReference type="EMBL" id="JAH71401.1"/>
    </source>
</evidence>
<dbReference type="EMBL" id="GBXM01037176">
    <property type="protein sequence ID" value="JAH71401.1"/>
    <property type="molecule type" value="Transcribed_RNA"/>
</dbReference>
<accession>A0A0E9V088</accession>
<dbReference type="AlphaFoldDB" id="A0A0E9V088"/>
<reference evidence="1" key="2">
    <citation type="journal article" date="2015" name="Fish Shellfish Immunol.">
        <title>Early steps in the European eel (Anguilla anguilla)-Vibrio vulnificus interaction in the gills: Role of the RtxA13 toxin.</title>
        <authorList>
            <person name="Callol A."/>
            <person name="Pajuelo D."/>
            <person name="Ebbesson L."/>
            <person name="Teles M."/>
            <person name="MacKenzie S."/>
            <person name="Amaro C."/>
        </authorList>
    </citation>
    <scope>NUCLEOTIDE SEQUENCE</scope>
</reference>
<organism evidence="1">
    <name type="scientific">Anguilla anguilla</name>
    <name type="common">European freshwater eel</name>
    <name type="synonym">Muraena anguilla</name>
    <dbReference type="NCBI Taxonomy" id="7936"/>
    <lineage>
        <taxon>Eukaryota</taxon>
        <taxon>Metazoa</taxon>
        <taxon>Chordata</taxon>
        <taxon>Craniata</taxon>
        <taxon>Vertebrata</taxon>
        <taxon>Euteleostomi</taxon>
        <taxon>Actinopterygii</taxon>
        <taxon>Neopterygii</taxon>
        <taxon>Teleostei</taxon>
        <taxon>Anguilliformes</taxon>
        <taxon>Anguillidae</taxon>
        <taxon>Anguilla</taxon>
    </lineage>
</organism>